<dbReference type="Proteomes" id="UP000245697">
    <property type="component" value="Unassembled WGS sequence"/>
</dbReference>
<keyword evidence="4 7" id="KW-0547">Nucleotide-binding</keyword>
<evidence type="ECO:0000256" key="4">
    <source>
        <dbReference type="ARBA" id="ARBA00022741"/>
    </source>
</evidence>
<gene>
    <name evidence="9" type="ORF">BC793_13837</name>
</gene>
<evidence type="ECO:0000313" key="10">
    <source>
        <dbReference type="Proteomes" id="UP000245697"/>
    </source>
</evidence>
<evidence type="ECO:0000256" key="3">
    <source>
        <dbReference type="ARBA" id="ARBA00022679"/>
    </source>
</evidence>
<evidence type="ECO:0000256" key="5">
    <source>
        <dbReference type="ARBA" id="ARBA00022777"/>
    </source>
</evidence>
<dbReference type="PROSITE" id="PS00107">
    <property type="entry name" value="PROTEIN_KINASE_ATP"/>
    <property type="match status" value="1"/>
</dbReference>
<dbReference type="AlphaFoldDB" id="A0A316EKD0"/>
<dbReference type="PANTHER" id="PTHR43289:SF6">
    <property type="entry name" value="SERINE_THREONINE-PROTEIN KINASE NEKL-3"/>
    <property type="match status" value="1"/>
</dbReference>
<dbReference type="CDD" id="cd14014">
    <property type="entry name" value="STKc_PknB_like"/>
    <property type="match status" value="1"/>
</dbReference>
<dbReference type="InterPro" id="IPR017441">
    <property type="entry name" value="Protein_kinase_ATP_BS"/>
</dbReference>
<dbReference type="GO" id="GO:0004674">
    <property type="term" value="F:protein serine/threonine kinase activity"/>
    <property type="evidence" value="ECO:0007669"/>
    <property type="project" value="UniProtKB-KW"/>
</dbReference>
<protein>
    <recommendedName>
        <fullName evidence="1">non-specific serine/threonine protein kinase</fullName>
        <ecNumber evidence="1">2.7.11.1</ecNumber>
    </recommendedName>
</protein>
<dbReference type="Gene3D" id="1.10.510.10">
    <property type="entry name" value="Transferase(Phosphotransferase) domain 1"/>
    <property type="match status" value="1"/>
</dbReference>
<keyword evidence="10" id="KW-1185">Reference proteome</keyword>
<dbReference type="RefSeq" id="WP_158319551.1">
    <property type="nucleotide sequence ID" value="NZ_BONA01000097.1"/>
</dbReference>
<dbReference type="InterPro" id="IPR000719">
    <property type="entry name" value="Prot_kinase_dom"/>
</dbReference>
<sequence>MAGELGGRYRLLEVIGSGGMGRVWRADDTLLQRTVAIKELTSPASPVREARAAARLDHPGVVKIYDVLTTHDRAWIVMEHVPSRSLHRVVVEDGPLSPARTAGIGLRMLAALRSAHAAGVLHRDVKPDNVLLTPEGRVVLTDFGLAMVSGDGPDPRLGSPSYIAPERLLAREAGVAGVAGDLWSLAATLYFAVEGRPPFTRADGATALRALISEPPDPPVLAGPLAPLLLAVLDRDPGRRPSGAAIARRLAAAADPPAPRGAIRPPAAPERRSTAVRRLRLGLSGAAIAVALSGTAVAAVTTARSAGRPAVVVPPAAGSAAAADRTPAALMSYRVDACGPGAAMTPVAAATRDIPAGLPDGWVWFRDPAGFALALPPGWQRSAAGNEVCFTDADGARAFTVNVAAVVTRRPLDYWENREAAERARGDLPGYQRISMGVLLLKRGGADWEYTWRPGSDEVRHERRVLVAVDDTRSYLLRWTVADSGWAAGAALQRQLVELFESRR</sequence>
<dbReference type="PANTHER" id="PTHR43289">
    <property type="entry name" value="MITOGEN-ACTIVATED PROTEIN KINASE KINASE KINASE 20-RELATED"/>
    <property type="match status" value="1"/>
</dbReference>
<keyword evidence="3" id="KW-0808">Transferase</keyword>
<dbReference type="EC" id="2.7.11.1" evidence="1"/>
<dbReference type="Gene3D" id="3.30.200.20">
    <property type="entry name" value="Phosphorylase Kinase, domain 1"/>
    <property type="match status" value="1"/>
</dbReference>
<comment type="caution">
    <text evidence="9">The sequence shown here is derived from an EMBL/GenBank/DDBJ whole genome shotgun (WGS) entry which is preliminary data.</text>
</comment>
<dbReference type="InterPro" id="IPR008271">
    <property type="entry name" value="Ser/Thr_kinase_AS"/>
</dbReference>
<dbReference type="SUPFAM" id="SSF56112">
    <property type="entry name" value="Protein kinase-like (PK-like)"/>
    <property type="match status" value="1"/>
</dbReference>
<feature type="binding site" evidence="7">
    <location>
        <position position="38"/>
    </location>
    <ligand>
        <name>ATP</name>
        <dbReference type="ChEBI" id="CHEBI:30616"/>
    </ligand>
</feature>
<proteinExistence type="predicted"/>
<organism evidence="9 10">
    <name type="scientific">Actinoplanes xinjiangensis</name>
    <dbReference type="NCBI Taxonomy" id="512350"/>
    <lineage>
        <taxon>Bacteria</taxon>
        <taxon>Bacillati</taxon>
        <taxon>Actinomycetota</taxon>
        <taxon>Actinomycetes</taxon>
        <taxon>Micromonosporales</taxon>
        <taxon>Micromonosporaceae</taxon>
        <taxon>Actinoplanes</taxon>
    </lineage>
</organism>
<dbReference type="SMART" id="SM00220">
    <property type="entry name" value="S_TKc"/>
    <property type="match status" value="1"/>
</dbReference>
<feature type="domain" description="Protein kinase" evidence="8">
    <location>
        <begin position="9"/>
        <end position="258"/>
    </location>
</feature>
<evidence type="ECO:0000256" key="1">
    <source>
        <dbReference type="ARBA" id="ARBA00012513"/>
    </source>
</evidence>
<evidence type="ECO:0000313" key="9">
    <source>
        <dbReference type="EMBL" id="PWK30476.1"/>
    </source>
</evidence>
<dbReference type="Pfam" id="PF00069">
    <property type="entry name" value="Pkinase"/>
    <property type="match status" value="1"/>
</dbReference>
<keyword evidence="2 9" id="KW-0723">Serine/threonine-protein kinase</keyword>
<keyword evidence="5 9" id="KW-0418">Kinase</keyword>
<keyword evidence="6 7" id="KW-0067">ATP-binding</keyword>
<evidence type="ECO:0000259" key="8">
    <source>
        <dbReference type="PROSITE" id="PS50011"/>
    </source>
</evidence>
<dbReference type="Gene3D" id="3.40.1000.10">
    <property type="entry name" value="Mog1/PsbP, alpha/beta/alpha sandwich"/>
    <property type="match status" value="1"/>
</dbReference>
<evidence type="ECO:0000256" key="6">
    <source>
        <dbReference type="ARBA" id="ARBA00022840"/>
    </source>
</evidence>
<dbReference type="PROSITE" id="PS50011">
    <property type="entry name" value="PROTEIN_KINASE_DOM"/>
    <property type="match status" value="1"/>
</dbReference>
<evidence type="ECO:0000256" key="7">
    <source>
        <dbReference type="PROSITE-ProRule" id="PRU10141"/>
    </source>
</evidence>
<dbReference type="PROSITE" id="PS00108">
    <property type="entry name" value="PROTEIN_KINASE_ST"/>
    <property type="match status" value="1"/>
</dbReference>
<dbReference type="OrthoDB" id="9762169at2"/>
<accession>A0A316EKD0</accession>
<evidence type="ECO:0000256" key="2">
    <source>
        <dbReference type="ARBA" id="ARBA00022527"/>
    </source>
</evidence>
<dbReference type="GO" id="GO:0005524">
    <property type="term" value="F:ATP binding"/>
    <property type="evidence" value="ECO:0007669"/>
    <property type="project" value="UniProtKB-UniRule"/>
</dbReference>
<reference evidence="9 10" key="1">
    <citation type="submission" date="2018-05" db="EMBL/GenBank/DDBJ databases">
        <title>Genomic Encyclopedia of Archaeal and Bacterial Type Strains, Phase II (KMG-II): from individual species to whole genera.</title>
        <authorList>
            <person name="Goeker M."/>
        </authorList>
    </citation>
    <scope>NUCLEOTIDE SEQUENCE [LARGE SCALE GENOMIC DNA]</scope>
    <source>
        <strain evidence="9 10">DSM 45184</strain>
    </source>
</reference>
<dbReference type="InterPro" id="IPR011009">
    <property type="entry name" value="Kinase-like_dom_sf"/>
</dbReference>
<name>A0A316EKD0_9ACTN</name>
<dbReference type="EMBL" id="QGGR01000038">
    <property type="protein sequence ID" value="PWK30476.1"/>
    <property type="molecule type" value="Genomic_DNA"/>
</dbReference>